<dbReference type="GO" id="GO:0006154">
    <property type="term" value="P:adenosine catabolic process"/>
    <property type="evidence" value="ECO:0007669"/>
    <property type="project" value="TreeGrafter"/>
</dbReference>
<sequence length="505" mass="57037">MSLLIAEYQTQRASLIGNDRSLRRENLTAGLRSDKEFEADRIIRKIRALEAETIWKEEHPSIPHPFPGMEFLTGRSIIVKTQLFEILSKMPKGALLHAHLDATVNAEFLLQLALKYPAMHVRIQQPLSPTNLSTNLPEFKCLPQDQFTDQGSLTDALYTLGSWVSLHDARESFAPELGGKEGFDRWVIGSMTINPSEAYGTHNTITKIWQKFASTFVTSTGLIRVAPIWEEYIREFFLTSIADGISYIEVRINFLYKFMYGADGRENVTHREWLVAVEKVMTEVKAELAQQGRAGEFVGVKVIYSTIRFITPEELKWYLEDCIALKKEFPHLIAGFDLVGDENVYKPLIYYAEALLRFRERVEKEGLDIPFIFHAGETLGDGTEADENLYDAILLGTKRIGHGEKGIARLTSSMPMHPLPAVLNNGVPVVLCSDDPSVFGNMGLTFDYYQVLAASEITGLSTLGALARDSLEFSTLNGDDKRAALTEFERRWNEFIEYVVVEYGK</sequence>
<proteinExistence type="predicted"/>
<dbReference type="SUPFAM" id="SSF51556">
    <property type="entry name" value="Metallo-dependent hydrolases"/>
    <property type="match status" value="1"/>
</dbReference>
<keyword evidence="2" id="KW-0479">Metal-binding</keyword>
<dbReference type="InterPro" id="IPR032466">
    <property type="entry name" value="Metal_Hydrolase"/>
</dbReference>
<comment type="caution">
    <text evidence="5">The sequence shown here is derived from an EMBL/GenBank/DDBJ whole genome shotgun (WGS) entry which is preliminary data.</text>
</comment>
<evidence type="ECO:0000256" key="1">
    <source>
        <dbReference type="ARBA" id="ARBA00001947"/>
    </source>
</evidence>
<evidence type="ECO:0000256" key="3">
    <source>
        <dbReference type="ARBA" id="ARBA00022801"/>
    </source>
</evidence>
<dbReference type="GO" id="GO:0004000">
    <property type="term" value="F:adenosine deaminase activity"/>
    <property type="evidence" value="ECO:0007669"/>
    <property type="project" value="TreeGrafter"/>
</dbReference>
<dbReference type="EMBL" id="JADNYJ010000003">
    <property type="protein sequence ID" value="KAF8912035.1"/>
    <property type="molecule type" value="Genomic_DNA"/>
</dbReference>
<evidence type="ECO:0000259" key="4">
    <source>
        <dbReference type="Pfam" id="PF00962"/>
    </source>
</evidence>
<dbReference type="PANTHER" id="PTHR11409">
    <property type="entry name" value="ADENOSINE DEAMINASE"/>
    <property type="match status" value="1"/>
</dbReference>
<dbReference type="PANTHER" id="PTHR11409:SF39">
    <property type="entry name" value="ADENOSINE DEAMINASE 2"/>
    <property type="match status" value="1"/>
</dbReference>
<keyword evidence="3" id="KW-0378">Hydrolase</keyword>
<dbReference type="Pfam" id="PF00962">
    <property type="entry name" value="A_deaminase"/>
    <property type="match status" value="1"/>
</dbReference>
<dbReference type="InterPro" id="IPR006330">
    <property type="entry name" value="Ado/ade_deaminase"/>
</dbReference>
<gene>
    <name evidence="5" type="ORF">CPB84DRAFT_1812196</name>
</gene>
<protein>
    <recommendedName>
        <fullName evidence="4">Adenosine deaminase domain-containing protein</fullName>
    </recommendedName>
</protein>
<dbReference type="GO" id="GO:0046103">
    <property type="term" value="P:inosine biosynthetic process"/>
    <property type="evidence" value="ECO:0007669"/>
    <property type="project" value="TreeGrafter"/>
</dbReference>
<organism evidence="5 6">
    <name type="scientific">Gymnopilus junonius</name>
    <name type="common">Spectacular rustgill mushroom</name>
    <name type="synonym">Gymnopilus spectabilis subsp. junonius</name>
    <dbReference type="NCBI Taxonomy" id="109634"/>
    <lineage>
        <taxon>Eukaryota</taxon>
        <taxon>Fungi</taxon>
        <taxon>Dikarya</taxon>
        <taxon>Basidiomycota</taxon>
        <taxon>Agaricomycotina</taxon>
        <taxon>Agaricomycetes</taxon>
        <taxon>Agaricomycetidae</taxon>
        <taxon>Agaricales</taxon>
        <taxon>Agaricineae</taxon>
        <taxon>Hymenogastraceae</taxon>
        <taxon>Gymnopilus</taxon>
    </lineage>
</organism>
<reference evidence="5" key="1">
    <citation type="submission" date="2020-11" db="EMBL/GenBank/DDBJ databases">
        <authorList>
            <consortium name="DOE Joint Genome Institute"/>
            <person name="Ahrendt S."/>
            <person name="Riley R."/>
            <person name="Andreopoulos W."/>
            <person name="LaButti K."/>
            <person name="Pangilinan J."/>
            <person name="Ruiz-duenas F.J."/>
            <person name="Barrasa J.M."/>
            <person name="Sanchez-Garcia M."/>
            <person name="Camarero S."/>
            <person name="Miyauchi S."/>
            <person name="Serrano A."/>
            <person name="Linde D."/>
            <person name="Babiker R."/>
            <person name="Drula E."/>
            <person name="Ayuso-Fernandez I."/>
            <person name="Pacheco R."/>
            <person name="Padilla G."/>
            <person name="Ferreira P."/>
            <person name="Barriuso J."/>
            <person name="Kellner H."/>
            <person name="Castanera R."/>
            <person name="Alfaro M."/>
            <person name="Ramirez L."/>
            <person name="Pisabarro A.G."/>
            <person name="Kuo A."/>
            <person name="Tritt A."/>
            <person name="Lipzen A."/>
            <person name="He G."/>
            <person name="Yan M."/>
            <person name="Ng V."/>
            <person name="Cullen D."/>
            <person name="Martin F."/>
            <person name="Rosso M.-N."/>
            <person name="Henrissat B."/>
            <person name="Hibbett D."/>
            <person name="Martinez A.T."/>
            <person name="Grigoriev I.V."/>
        </authorList>
    </citation>
    <scope>NUCLEOTIDE SEQUENCE</scope>
    <source>
        <strain evidence="5">AH 44721</strain>
    </source>
</reference>
<evidence type="ECO:0000313" key="5">
    <source>
        <dbReference type="EMBL" id="KAF8912035.1"/>
    </source>
</evidence>
<dbReference type="GO" id="GO:0046872">
    <property type="term" value="F:metal ion binding"/>
    <property type="evidence" value="ECO:0007669"/>
    <property type="project" value="UniProtKB-KW"/>
</dbReference>
<dbReference type="AlphaFoldDB" id="A0A9P5P138"/>
<keyword evidence="6" id="KW-1185">Reference proteome</keyword>
<dbReference type="OrthoDB" id="7202371at2759"/>
<dbReference type="InterPro" id="IPR001365">
    <property type="entry name" value="A_deaminase_dom"/>
</dbReference>
<feature type="domain" description="Adenosine deaminase" evidence="4">
    <location>
        <begin position="207"/>
        <end position="405"/>
    </location>
</feature>
<accession>A0A9P5P138</accession>
<comment type="cofactor">
    <cofactor evidence="1">
        <name>Zn(2+)</name>
        <dbReference type="ChEBI" id="CHEBI:29105"/>
    </cofactor>
</comment>
<name>A0A9P5P138_GYMJU</name>
<dbReference type="Proteomes" id="UP000724874">
    <property type="component" value="Unassembled WGS sequence"/>
</dbReference>
<dbReference type="Gene3D" id="3.20.20.140">
    <property type="entry name" value="Metal-dependent hydrolases"/>
    <property type="match status" value="1"/>
</dbReference>
<evidence type="ECO:0000256" key="2">
    <source>
        <dbReference type="ARBA" id="ARBA00022723"/>
    </source>
</evidence>
<evidence type="ECO:0000313" key="6">
    <source>
        <dbReference type="Proteomes" id="UP000724874"/>
    </source>
</evidence>